<dbReference type="InterPro" id="IPR023779">
    <property type="entry name" value="Chromodomain_CS"/>
</dbReference>
<dbReference type="InterPro" id="IPR000953">
    <property type="entry name" value="Chromo/chromo_shadow_dom"/>
</dbReference>
<organism evidence="6">
    <name type="scientific">Trichuris suis</name>
    <name type="common">pig whipworm</name>
    <dbReference type="NCBI Taxonomy" id="68888"/>
    <lineage>
        <taxon>Eukaryota</taxon>
        <taxon>Metazoa</taxon>
        <taxon>Ecdysozoa</taxon>
        <taxon>Nematoda</taxon>
        <taxon>Enoplea</taxon>
        <taxon>Dorylaimia</taxon>
        <taxon>Trichinellida</taxon>
        <taxon>Trichuridae</taxon>
        <taxon>Trichuris</taxon>
    </lineage>
</organism>
<evidence type="ECO:0000256" key="1">
    <source>
        <dbReference type="ARBA" id="ARBA00004123"/>
    </source>
</evidence>
<evidence type="ECO:0000256" key="3">
    <source>
        <dbReference type="SAM" id="MobiDB-lite"/>
    </source>
</evidence>
<dbReference type="PRINTS" id="PR00504">
    <property type="entry name" value="CHROMODOMAIN"/>
</dbReference>
<dbReference type="SUPFAM" id="SSF54160">
    <property type="entry name" value="Chromo domain-like"/>
    <property type="match status" value="2"/>
</dbReference>
<name>A0A085NUI5_9BILA</name>
<sequence length="219" mass="24692">MRRYREMLMADIKPPPWYVPPSRKNAAKNAAGDKTAAESTVATEATEDQQNSRKSPLPECEYVVERIVDKRLVDGKTQYLLKWQGYPDDENSWEPEENLDCRDLITDFEANFAAKASEPVVSAASPPVLRPEGPISADSNSAHLGNLTGFERGLTAESIEGVTKINGEVKYFIKFYGCEFEEMIPSSVVRQYCPKLLLEYFEKTSKWAQLIADEEKGEK</sequence>
<dbReference type="EMBL" id="KL367474">
    <property type="protein sequence ID" value="KFD73131.1"/>
    <property type="molecule type" value="Genomic_DNA"/>
</dbReference>
<reference evidence="6 7" key="1">
    <citation type="journal article" date="2014" name="Nat. Genet.">
        <title>Genome and transcriptome of the porcine whipworm Trichuris suis.</title>
        <authorList>
            <person name="Jex A.R."/>
            <person name="Nejsum P."/>
            <person name="Schwarz E.M."/>
            <person name="Hu L."/>
            <person name="Young N.D."/>
            <person name="Hall R.S."/>
            <person name="Korhonen P.K."/>
            <person name="Liao S."/>
            <person name="Thamsborg S."/>
            <person name="Xia J."/>
            <person name="Xu P."/>
            <person name="Wang S."/>
            <person name="Scheerlinck J.P."/>
            <person name="Hofmann A."/>
            <person name="Sternberg P.W."/>
            <person name="Wang J."/>
            <person name="Gasser R.B."/>
        </authorList>
    </citation>
    <scope>NUCLEOTIDE SEQUENCE [LARGE SCALE GENOMIC DNA]</scope>
    <source>
        <strain evidence="6">DCEP-RM93F</strain>
        <strain evidence="5">DCEP-RM93M</strain>
    </source>
</reference>
<dbReference type="EMBL" id="KL363209">
    <property type="protein sequence ID" value="KFD54312.1"/>
    <property type="molecule type" value="Genomic_DNA"/>
</dbReference>
<accession>A0A085NUI5</accession>
<dbReference type="Gene3D" id="2.40.50.40">
    <property type="match status" value="2"/>
</dbReference>
<gene>
    <name evidence="5" type="ORF">M513_04854</name>
    <name evidence="6" type="ORF">M514_04854</name>
</gene>
<dbReference type="GO" id="GO:0005634">
    <property type="term" value="C:nucleus"/>
    <property type="evidence" value="ECO:0007669"/>
    <property type="project" value="UniProtKB-SubCell"/>
</dbReference>
<dbReference type="Proteomes" id="UP000030758">
    <property type="component" value="Unassembled WGS sequence"/>
</dbReference>
<evidence type="ECO:0000313" key="5">
    <source>
        <dbReference type="EMBL" id="KFD54312.1"/>
    </source>
</evidence>
<dbReference type="OrthoDB" id="433924at2759"/>
<evidence type="ECO:0000313" key="6">
    <source>
        <dbReference type="EMBL" id="KFD73131.1"/>
    </source>
</evidence>
<dbReference type="PROSITE" id="PS00598">
    <property type="entry name" value="CHROMO_1"/>
    <property type="match status" value="1"/>
</dbReference>
<dbReference type="AlphaFoldDB" id="A0A085NUI5"/>
<comment type="subcellular location">
    <subcellularLocation>
        <location evidence="1">Nucleus</location>
    </subcellularLocation>
</comment>
<dbReference type="InterPro" id="IPR008251">
    <property type="entry name" value="Chromo_shadow_dom"/>
</dbReference>
<dbReference type="Pfam" id="PF00385">
    <property type="entry name" value="Chromo"/>
    <property type="match status" value="1"/>
</dbReference>
<dbReference type="InterPro" id="IPR023780">
    <property type="entry name" value="Chromo_domain"/>
</dbReference>
<dbReference type="InterPro" id="IPR017984">
    <property type="entry name" value="Chromo_dom_subgr"/>
</dbReference>
<keyword evidence="2" id="KW-0539">Nucleus</keyword>
<dbReference type="CDD" id="cd00034">
    <property type="entry name" value="CSD"/>
    <property type="match status" value="1"/>
</dbReference>
<protein>
    <recommendedName>
        <fullName evidence="4">Chromo domain-containing protein</fullName>
    </recommendedName>
</protein>
<dbReference type="InterPro" id="IPR051219">
    <property type="entry name" value="Heterochromatin_chromo-domain"/>
</dbReference>
<dbReference type="Proteomes" id="UP000030764">
    <property type="component" value="Unassembled WGS sequence"/>
</dbReference>
<dbReference type="CDD" id="cd18631">
    <property type="entry name" value="CD_HP1_like"/>
    <property type="match status" value="1"/>
</dbReference>
<feature type="compositionally biased region" description="Low complexity" evidence="3">
    <location>
        <begin position="27"/>
        <end position="44"/>
    </location>
</feature>
<keyword evidence="7" id="KW-1185">Reference proteome</keyword>
<dbReference type="SMART" id="SM00300">
    <property type="entry name" value="ChSh"/>
    <property type="match status" value="1"/>
</dbReference>
<dbReference type="PROSITE" id="PS50013">
    <property type="entry name" value="CHROMO_2"/>
    <property type="match status" value="1"/>
</dbReference>
<dbReference type="SMART" id="SM00298">
    <property type="entry name" value="CHROMO"/>
    <property type="match status" value="2"/>
</dbReference>
<evidence type="ECO:0000256" key="2">
    <source>
        <dbReference type="ARBA" id="ARBA00023242"/>
    </source>
</evidence>
<feature type="region of interest" description="Disordered" evidence="3">
    <location>
        <begin position="13"/>
        <end position="57"/>
    </location>
</feature>
<feature type="domain" description="Chromo" evidence="4">
    <location>
        <begin position="62"/>
        <end position="120"/>
    </location>
</feature>
<proteinExistence type="predicted"/>
<evidence type="ECO:0000313" key="7">
    <source>
        <dbReference type="Proteomes" id="UP000030764"/>
    </source>
</evidence>
<dbReference type="Pfam" id="PF01393">
    <property type="entry name" value="Chromo_shadow"/>
    <property type="match status" value="1"/>
</dbReference>
<dbReference type="GO" id="GO:0000792">
    <property type="term" value="C:heterochromatin"/>
    <property type="evidence" value="ECO:0007669"/>
    <property type="project" value="UniProtKB-ARBA"/>
</dbReference>
<dbReference type="InterPro" id="IPR016197">
    <property type="entry name" value="Chromo-like_dom_sf"/>
</dbReference>
<evidence type="ECO:0000259" key="4">
    <source>
        <dbReference type="PROSITE" id="PS50013"/>
    </source>
</evidence>
<dbReference type="PANTHER" id="PTHR22812">
    <property type="entry name" value="CHROMOBOX PROTEIN"/>
    <property type="match status" value="1"/>
</dbReference>